<dbReference type="Gene3D" id="3.40.50.620">
    <property type="entry name" value="HUPs"/>
    <property type="match status" value="1"/>
</dbReference>
<feature type="binding site" evidence="12">
    <location>
        <position position="273"/>
    </location>
    <ligand>
        <name>ATP</name>
        <dbReference type="ChEBI" id="CHEBI:30616"/>
    </ligand>
</feature>
<dbReference type="GO" id="GO:0006423">
    <property type="term" value="P:cysteinyl-tRNA aminoacylation"/>
    <property type="evidence" value="ECO:0007669"/>
    <property type="project" value="UniProtKB-UniRule"/>
</dbReference>
<dbReference type="InterPro" id="IPR015273">
    <property type="entry name" value="Cys-tRNA-synt_Ia_DALR"/>
</dbReference>
<dbReference type="NCBIfam" id="TIGR00435">
    <property type="entry name" value="cysS"/>
    <property type="match status" value="1"/>
</dbReference>
<comment type="catalytic activity">
    <reaction evidence="12">
        <text>tRNA(Cys) + L-cysteine + ATP = L-cysteinyl-tRNA(Cys) + AMP + diphosphate</text>
        <dbReference type="Rhea" id="RHEA:17773"/>
        <dbReference type="Rhea" id="RHEA-COMP:9661"/>
        <dbReference type="Rhea" id="RHEA-COMP:9679"/>
        <dbReference type="ChEBI" id="CHEBI:30616"/>
        <dbReference type="ChEBI" id="CHEBI:33019"/>
        <dbReference type="ChEBI" id="CHEBI:35235"/>
        <dbReference type="ChEBI" id="CHEBI:78442"/>
        <dbReference type="ChEBI" id="CHEBI:78517"/>
        <dbReference type="ChEBI" id="CHEBI:456215"/>
        <dbReference type="EC" id="6.1.1.16"/>
    </reaction>
</comment>
<dbReference type="AlphaFoldDB" id="A0A372EMX3"/>
<evidence type="ECO:0000256" key="3">
    <source>
        <dbReference type="ARBA" id="ARBA00011245"/>
    </source>
</evidence>
<dbReference type="SMART" id="SM00840">
    <property type="entry name" value="DALR_2"/>
    <property type="match status" value="1"/>
</dbReference>
<dbReference type="PRINTS" id="PR00983">
    <property type="entry name" value="TRNASYNTHCYS"/>
</dbReference>
<dbReference type="CDD" id="cd07963">
    <property type="entry name" value="Anticodon_Ia_Cys"/>
    <property type="match status" value="1"/>
</dbReference>
<dbReference type="EC" id="6.1.1.16" evidence="12"/>
<dbReference type="InterPro" id="IPR009080">
    <property type="entry name" value="tRNAsynth_Ia_anticodon-bd"/>
</dbReference>
<evidence type="ECO:0000313" key="15">
    <source>
        <dbReference type="Proteomes" id="UP000261931"/>
    </source>
</evidence>
<evidence type="ECO:0000256" key="4">
    <source>
        <dbReference type="ARBA" id="ARBA00022490"/>
    </source>
</evidence>
<feature type="binding site" evidence="12">
    <location>
        <position position="238"/>
    </location>
    <ligand>
        <name>Zn(2+)</name>
        <dbReference type="ChEBI" id="CHEBI:29105"/>
    </ligand>
</feature>
<feature type="binding site" evidence="12">
    <location>
        <position position="242"/>
    </location>
    <ligand>
        <name>Zn(2+)</name>
        <dbReference type="ChEBI" id="CHEBI:29105"/>
    </ligand>
</feature>
<sequence length="482" mass="52858">MTLHIHNTLTRRLEPFAPIEPGHVRMYVCGITVYDLCHVGHARSNIAFDVARRWLEASGYRVTFVRNITDIDDKIIRRAVQNGETVRGLTDRMIEAMYQDFDALGIARPTHDPRATDYVPQMLDIVRTLEDKQLAYRAADGDVNYAVRRFPGYGKLSGKTLDELQAGERVAVAQGKGDPLDFVLWKAAKPDEPADAQWDSPYGRGRPGWHIECSAMACALLGKTFDIHGGGADLQFPHHENEIAQSEGANGVPLAAVWMHNGFVNVDNEKMSKSLGNFFTIREVLQKYDAETVRFFMLRAHYRSPLNHSDAHLDDARAALKRLYTALSVVKAADVSIDWSEPFAARFKAAMDDDFNTPVALSVLFELASEVNRGKDPCHAGLLRALGGVLGLLQADPMAWLQGGPSRHHEASGALVGQGACVSGNAHVTSGLDEPAIAARIAARAAAKQAKNFAEADRIRNELLGQGIVLKDSAAGTTWERA</sequence>
<keyword evidence="10 12" id="KW-0648">Protein biosynthesis</keyword>
<keyword evidence="7 12" id="KW-0547">Nucleotide-binding</keyword>
<evidence type="ECO:0000259" key="13">
    <source>
        <dbReference type="SMART" id="SM00840"/>
    </source>
</evidence>
<comment type="subcellular location">
    <subcellularLocation>
        <location evidence="1 12">Cytoplasm</location>
    </subcellularLocation>
</comment>
<dbReference type="Pfam" id="PF01406">
    <property type="entry name" value="tRNA-synt_1e"/>
    <property type="match status" value="1"/>
</dbReference>
<evidence type="ECO:0000256" key="11">
    <source>
        <dbReference type="ARBA" id="ARBA00023146"/>
    </source>
</evidence>
<name>A0A372EMX3_9BURK</name>
<dbReference type="PANTHER" id="PTHR10890:SF3">
    <property type="entry name" value="CYSTEINE--TRNA LIGASE, CYTOPLASMIC"/>
    <property type="match status" value="1"/>
</dbReference>
<gene>
    <name evidence="12" type="primary">cysS</name>
    <name evidence="14" type="ORF">DY262_04025</name>
</gene>
<feature type="short sequence motif" description="'KMSKS' region" evidence="12">
    <location>
        <begin position="270"/>
        <end position="274"/>
    </location>
</feature>
<evidence type="ECO:0000256" key="7">
    <source>
        <dbReference type="ARBA" id="ARBA00022741"/>
    </source>
</evidence>
<accession>A0A372EMX3</accession>
<proteinExistence type="inferred from homology"/>
<dbReference type="HAMAP" id="MF_00041">
    <property type="entry name" value="Cys_tRNA_synth"/>
    <property type="match status" value="1"/>
</dbReference>
<evidence type="ECO:0000256" key="1">
    <source>
        <dbReference type="ARBA" id="ARBA00004496"/>
    </source>
</evidence>
<dbReference type="InterPro" id="IPR014729">
    <property type="entry name" value="Rossmann-like_a/b/a_fold"/>
</dbReference>
<keyword evidence="6 12" id="KW-0479">Metal-binding</keyword>
<keyword evidence="15" id="KW-1185">Reference proteome</keyword>
<keyword evidence="9 12" id="KW-0067">ATP-binding</keyword>
<keyword evidence="5 12" id="KW-0436">Ligase</keyword>
<dbReference type="InterPro" id="IPR015803">
    <property type="entry name" value="Cys-tRNA-ligase"/>
</dbReference>
<dbReference type="PANTHER" id="PTHR10890">
    <property type="entry name" value="CYSTEINYL-TRNA SYNTHETASE"/>
    <property type="match status" value="1"/>
</dbReference>
<dbReference type="GO" id="GO:0004817">
    <property type="term" value="F:cysteine-tRNA ligase activity"/>
    <property type="evidence" value="ECO:0007669"/>
    <property type="project" value="UniProtKB-UniRule"/>
</dbReference>
<evidence type="ECO:0000256" key="6">
    <source>
        <dbReference type="ARBA" id="ARBA00022723"/>
    </source>
</evidence>
<dbReference type="FunFam" id="3.40.50.620:FF:000009">
    <property type="entry name" value="Cysteine--tRNA ligase"/>
    <property type="match status" value="1"/>
</dbReference>
<reference evidence="14 15" key="1">
    <citation type="submission" date="2018-08" db="EMBL/GenBank/DDBJ databases">
        <title>Hydrogenophaga sp. LA-38 isolated from sludge.</title>
        <authorList>
            <person name="Im W.-T."/>
        </authorList>
    </citation>
    <scope>NUCLEOTIDE SEQUENCE [LARGE SCALE GENOMIC DNA]</scope>
    <source>
        <strain evidence="14 15">LA-38</strain>
    </source>
</reference>
<dbReference type="GO" id="GO:0008270">
    <property type="term" value="F:zinc ion binding"/>
    <property type="evidence" value="ECO:0007669"/>
    <property type="project" value="UniProtKB-UniRule"/>
</dbReference>
<evidence type="ECO:0000256" key="5">
    <source>
        <dbReference type="ARBA" id="ARBA00022598"/>
    </source>
</evidence>
<evidence type="ECO:0000256" key="10">
    <source>
        <dbReference type="ARBA" id="ARBA00022917"/>
    </source>
</evidence>
<keyword evidence="4 12" id="KW-0963">Cytoplasm</keyword>
<dbReference type="SUPFAM" id="SSF52374">
    <property type="entry name" value="Nucleotidylyl transferase"/>
    <property type="match status" value="1"/>
</dbReference>
<evidence type="ECO:0000256" key="8">
    <source>
        <dbReference type="ARBA" id="ARBA00022833"/>
    </source>
</evidence>
<feature type="domain" description="Cysteinyl-tRNA synthetase class Ia DALR" evidence="13">
    <location>
        <begin position="346"/>
        <end position="401"/>
    </location>
</feature>
<protein>
    <recommendedName>
        <fullName evidence="12">Cysteine--tRNA ligase</fullName>
        <ecNumber evidence="12">6.1.1.16</ecNumber>
    </recommendedName>
    <alternativeName>
        <fullName evidence="12">Cysteinyl-tRNA synthetase</fullName>
        <shortName evidence="12">CysRS</shortName>
    </alternativeName>
</protein>
<evidence type="ECO:0000256" key="9">
    <source>
        <dbReference type="ARBA" id="ARBA00022840"/>
    </source>
</evidence>
<evidence type="ECO:0000256" key="12">
    <source>
        <dbReference type="HAMAP-Rule" id="MF_00041"/>
    </source>
</evidence>
<feature type="binding site" evidence="12">
    <location>
        <position position="29"/>
    </location>
    <ligand>
        <name>Zn(2+)</name>
        <dbReference type="ChEBI" id="CHEBI:29105"/>
    </ligand>
</feature>
<keyword evidence="11 12" id="KW-0030">Aminoacyl-tRNA synthetase</keyword>
<dbReference type="EMBL" id="QVLS01000002">
    <property type="protein sequence ID" value="RFP80955.1"/>
    <property type="molecule type" value="Genomic_DNA"/>
</dbReference>
<dbReference type="InterPro" id="IPR024909">
    <property type="entry name" value="Cys-tRNA/MSH_ligase"/>
</dbReference>
<dbReference type="GO" id="GO:0005524">
    <property type="term" value="F:ATP binding"/>
    <property type="evidence" value="ECO:0007669"/>
    <property type="project" value="UniProtKB-UniRule"/>
</dbReference>
<organism evidence="14 15">
    <name type="scientific">Hydrogenophaga borbori</name>
    <dbReference type="NCBI Taxonomy" id="2294117"/>
    <lineage>
        <taxon>Bacteria</taxon>
        <taxon>Pseudomonadati</taxon>
        <taxon>Pseudomonadota</taxon>
        <taxon>Betaproteobacteria</taxon>
        <taxon>Burkholderiales</taxon>
        <taxon>Comamonadaceae</taxon>
        <taxon>Hydrogenophaga</taxon>
    </lineage>
</organism>
<dbReference type="SUPFAM" id="SSF47323">
    <property type="entry name" value="Anticodon-binding domain of a subclass of class I aminoacyl-tRNA synthetases"/>
    <property type="match status" value="1"/>
</dbReference>
<feature type="short sequence motif" description="'HIGH' region" evidence="12">
    <location>
        <begin position="31"/>
        <end position="41"/>
    </location>
</feature>
<dbReference type="RefSeq" id="WP_116957694.1">
    <property type="nucleotide sequence ID" value="NZ_QVLS01000002.1"/>
</dbReference>
<keyword evidence="8 12" id="KW-0862">Zinc</keyword>
<feature type="binding site" evidence="12">
    <location>
        <position position="213"/>
    </location>
    <ligand>
        <name>Zn(2+)</name>
        <dbReference type="ChEBI" id="CHEBI:29105"/>
    </ligand>
</feature>
<comment type="subunit">
    <text evidence="3 12">Monomer.</text>
</comment>
<comment type="similarity">
    <text evidence="2 12">Belongs to the class-I aminoacyl-tRNA synthetase family.</text>
</comment>
<dbReference type="Gene3D" id="1.20.120.1910">
    <property type="entry name" value="Cysteine-tRNA ligase, C-terminal anti-codon recognition domain"/>
    <property type="match status" value="1"/>
</dbReference>
<comment type="cofactor">
    <cofactor evidence="12">
        <name>Zn(2+)</name>
        <dbReference type="ChEBI" id="CHEBI:29105"/>
    </cofactor>
    <text evidence="12">Binds 1 zinc ion per subunit.</text>
</comment>
<dbReference type="Pfam" id="PF09190">
    <property type="entry name" value="DALR_2"/>
    <property type="match status" value="1"/>
</dbReference>
<dbReference type="Proteomes" id="UP000261931">
    <property type="component" value="Unassembled WGS sequence"/>
</dbReference>
<dbReference type="CDD" id="cd00672">
    <property type="entry name" value="CysRS_core"/>
    <property type="match status" value="1"/>
</dbReference>
<evidence type="ECO:0000256" key="2">
    <source>
        <dbReference type="ARBA" id="ARBA00005594"/>
    </source>
</evidence>
<dbReference type="InterPro" id="IPR032678">
    <property type="entry name" value="tRNA-synt_1_cat_dom"/>
</dbReference>
<comment type="caution">
    <text evidence="14">The sequence shown here is derived from an EMBL/GenBank/DDBJ whole genome shotgun (WGS) entry which is preliminary data.</text>
</comment>
<dbReference type="GO" id="GO:0005829">
    <property type="term" value="C:cytosol"/>
    <property type="evidence" value="ECO:0007669"/>
    <property type="project" value="TreeGrafter"/>
</dbReference>
<evidence type="ECO:0000313" key="14">
    <source>
        <dbReference type="EMBL" id="RFP80955.1"/>
    </source>
</evidence>